<dbReference type="STRING" id="487685.SAMN04488696_2916"/>
<proteinExistence type="predicted"/>
<accession>A0A1I4UWT8</accession>
<reference evidence="2" key="1">
    <citation type="submission" date="2016-10" db="EMBL/GenBank/DDBJ databases">
        <authorList>
            <person name="Varghese N."/>
            <person name="Submissions S."/>
        </authorList>
    </citation>
    <scope>NUCLEOTIDE SEQUENCE [LARGE SCALE GENOMIC DNA]</scope>
    <source>
        <strain evidence="2">Mob M</strain>
    </source>
</reference>
<name>A0A1I4UWT8_9EURY</name>
<dbReference type="Proteomes" id="UP000198535">
    <property type="component" value="Unassembled WGS sequence"/>
</dbReference>
<evidence type="ECO:0000313" key="2">
    <source>
        <dbReference type="Proteomes" id="UP000198535"/>
    </source>
</evidence>
<evidence type="ECO:0000313" key="1">
    <source>
        <dbReference type="EMBL" id="SFM93396.1"/>
    </source>
</evidence>
<keyword evidence="2" id="KW-1185">Reference proteome</keyword>
<organism evidence="1 2">
    <name type="scientific">Methanolobus profundi</name>
    <dbReference type="NCBI Taxonomy" id="487685"/>
    <lineage>
        <taxon>Archaea</taxon>
        <taxon>Methanobacteriati</taxon>
        <taxon>Methanobacteriota</taxon>
        <taxon>Stenosarchaea group</taxon>
        <taxon>Methanomicrobia</taxon>
        <taxon>Methanosarcinales</taxon>
        <taxon>Methanosarcinaceae</taxon>
        <taxon>Methanolobus</taxon>
    </lineage>
</organism>
<dbReference type="EMBL" id="FOUJ01000009">
    <property type="protein sequence ID" value="SFM93396.1"/>
    <property type="molecule type" value="Genomic_DNA"/>
</dbReference>
<dbReference type="OrthoDB" id="122934at2157"/>
<sequence>MSSDIMKDFDTIAPVKRVARIGGEEVDVSVFSTRATLKLIDMTDSPEKIQNLENGKNIESFVEVVATACRRSNPKITADWLMDNVDMFTLVEFSKFVLEPIILKLEEIKPAEDSEKNCQ</sequence>
<evidence type="ECO:0008006" key="3">
    <source>
        <dbReference type="Google" id="ProtNLM"/>
    </source>
</evidence>
<protein>
    <recommendedName>
        <fullName evidence="3">Phage tail assembly chaperone protein, E, or 41 or 14</fullName>
    </recommendedName>
</protein>
<dbReference type="RefSeq" id="WP_091938220.1">
    <property type="nucleotide sequence ID" value="NZ_FOUJ01000009.1"/>
</dbReference>
<dbReference type="AlphaFoldDB" id="A0A1I4UWT8"/>
<gene>
    <name evidence="1" type="ORF">SAMN04488696_2916</name>
</gene>